<reference evidence="1" key="1">
    <citation type="submission" date="2024-05" db="EMBL/GenBank/DDBJ databases">
        <title>Isolation and characterization of Sporomusa carbonis sp. nov., a carboxydotrophic hydrogenogen in the genus of Sporomusa isolated from a charcoal burning pile.</title>
        <authorList>
            <person name="Boeer T."/>
            <person name="Rosenbaum F."/>
            <person name="Eysell L."/>
            <person name="Mueller V."/>
            <person name="Daniel R."/>
            <person name="Poehlein A."/>
        </authorList>
    </citation>
    <scope>NUCLEOTIDE SEQUENCE [LARGE SCALE GENOMIC DNA]</scope>
    <source>
        <strain evidence="1">DSM 3132</strain>
    </source>
</reference>
<protein>
    <recommendedName>
        <fullName evidence="3">Flavoprotein</fullName>
    </recommendedName>
</protein>
<evidence type="ECO:0000313" key="1">
    <source>
        <dbReference type="EMBL" id="XFO74886.1"/>
    </source>
</evidence>
<dbReference type="EMBL" id="CP155571">
    <property type="protein sequence ID" value="XFO74886.1"/>
    <property type="molecule type" value="Genomic_DNA"/>
</dbReference>
<name>A0ABZ3J9T0_SPOA4</name>
<accession>A0ABZ3J9T0</accession>
<evidence type="ECO:0000313" key="2">
    <source>
        <dbReference type="Proteomes" id="UP000216052"/>
    </source>
</evidence>
<sequence length="264" mass="28698">MDNELVEQITAEVLRQLENQGYPNQAHQKSIYQALTIFTGGTIGLEASLAQLKSIQADNVKLMTVVLSAAAERIIGVTRIKEILGAAVQVHTSRSSYPGKELREADIVLMPVLTQNTAAKLAYTLADSLVPTLVLQALMLGKTVVAAVNAADPYDKERRQKGMCKQPALLAVLAENLHKIQNYGIRLVRAEDLAAEVHGVLFRPQKPAGLDKALQKKVLDAGTVRNAVLAGEKTIIIEENAIITPLALDVARELKADIIRRMDL</sequence>
<proteinExistence type="predicted"/>
<dbReference type="Gene3D" id="3.40.50.1950">
    <property type="entry name" value="Flavin prenyltransferase-like"/>
    <property type="match status" value="1"/>
</dbReference>
<dbReference type="RefSeq" id="WP_093796668.1">
    <property type="nucleotide sequence ID" value="NZ_CP155571.1"/>
</dbReference>
<evidence type="ECO:0008006" key="3">
    <source>
        <dbReference type="Google" id="ProtNLM"/>
    </source>
</evidence>
<gene>
    <name evidence="1" type="ORF">SPACI_049970</name>
</gene>
<organism evidence="1 2">
    <name type="scientific">Sporomusa acidovorans (strain ATCC 49682 / DSM 3132 / Mol)</name>
    <dbReference type="NCBI Taxonomy" id="1123286"/>
    <lineage>
        <taxon>Bacteria</taxon>
        <taxon>Bacillati</taxon>
        <taxon>Bacillota</taxon>
        <taxon>Negativicutes</taxon>
        <taxon>Selenomonadales</taxon>
        <taxon>Sporomusaceae</taxon>
        <taxon>Sporomusa</taxon>
    </lineage>
</organism>
<dbReference type="InterPro" id="IPR036551">
    <property type="entry name" value="Flavin_trans-like"/>
</dbReference>
<dbReference type="SUPFAM" id="SSF52507">
    <property type="entry name" value="Homo-oligomeric flavin-containing Cys decarboxylases, HFCD"/>
    <property type="match status" value="1"/>
</dbReference>
<keyword evidence="2" id="KW-1185">Reference proteome</keyword>
<dbReference type="Proteomes" id="UP000216052">
    <property type="component" value="Chromosome"/>
</dbReference>